<comment type="caution">
    <text evidence="2">The sequence shown here is derived from an EMBL/GenBank/DDBJ whole genome shotgun (WGS) entry which is preliminary data.</text>
</comment>
<evidence type="ECO:0000313" key="2">
    <source>
        <dbReference type="EMBL" id="RCN26517.1"/>
    </source>
</evidence>
<dbReference type="AlphaFoldDB" id="A0A368F8K1"/>
<organism evidence="2 3">
    <name type="scientific">Ancylostoma caninum</name>
    <name type="common">Dog hookworm</name>
    <dbReference type="NCBI Taxonomy" id="29170"/>
    <lineage>
        <taxon>Eukaryota</taxon>
        <taxon>Metazoa</taxon>
        <taxon>Ecdysozoa</taxon>
        <taxon>Nematoda</taxon>
        <taxon>Chromadorea</taxon>
        <taxon>Rhabditida</taxon>
        <taxon>Rhabditina</taxon>
        <taxon>Rhabditomorpha</taxon>
        <taxon>Strongyloidea</taxon>
        <taxon>Ancylostomatidae</taxon>
        <taxon>Ancylostomatinae</taxon>
        <taxon>Ancylostoma</taxon>
    </lineage>
</organism>
<evidence type="ECO:0000256" key="1">
    <source>
        <dbReference type="SAM" id="Phobius"/>
    </source>
</evidence>
<dbReference type="Proteomes" id="UP000252519">
    <property type="component" value="Unassembled WGS sequence"/>
</dbReference>
<protein>
    <submittedName>
        <fullName evidence="2">Uncharacterized protein</fullName>
    </submittedName>
</protein>
<proteinExistence type="predicted"/>
<feature type="transmembrane region" description="Helical" evidence="1">
    <location>
        <begin position="71"/>
        <end position="98"/>
    </location>
</feature>
<gene>
    <name evidence="2" type="ORF">ANCCAN_27756</name>
</gene>
<keyword evidence="1" id="KW-1133">Transmembrane helix</keyword>
<sequence>MPNGLHGGVDVGIWADGPFAELFSSTIENTDVAYIIKFLLCTNNTDYTICSASSSTHGLGRAIVARMGADIIVISGIVLILITILSFAVAVIVIIFLVMQRRRYSRRSDWGEESSSDEPKSPV</sequence>
<dbReference type="OrthoDB" id="5818554at2759"/>
<dbReference type="EMBL" id="JOJR01007018">
    <property type="protein sequence ID" value="RCN26517.1"/>
    <property type="molecule type" value="Genomic_DNA"/>
</dbReference>
<evidence type="ECO:0000313" key="3">
    <source>
        <dbReference type="Proteomes" id="UP000252519"/>
    </source>
</evidence>
<name>A0A368F8K1_ANCCA</name>
<accession>A0A368F8K1</accession>
<keyword evidence="1" id="KW-0472">Membrane</keyword>
<keyword evidence="3" id="KW-1185">Reference proteome</keyword>
<dbReference type="InterPro" id="IPR017850">
    <property type="entry name" value="Alkaline_phosphatase_core_sf"/>
</dbReference>
<dbReference type="Gene3D" id="3.40.720.10">
    <property type="entry name" value="Alkaline Phosphatase, subunit A"/>
    <property type="match status" value="1"/>
</dbReference>
<dbReference type="SUPFAM" id="SSF53649">
    <property type="entry name" value="Alkaline phosphatase-like"/>
    <property type="match status" value="1"/>
</dbReference>
<reference evidence="2 3" key="1">
    <citation type="submission" date="2014-10" db="EMBL/GenBank/DDBJ databases">
        <title>Draft genome of the hookworm Ancylostoma caninum.</title>
        <authorList>
            <person name="Mitreva M."/>
        </authorList>
    </citation>
    <scope>NUCLEOTIDE SEQUENCE [LARGE SCALE GENOMIC DNA]</scope>
    <source>
        <strain evidence="2 3">Baltimore</strain>
    </source>
</reference>
<keyword evidence="1" id="KW-0812">Transmembrane</keyword>